<dbReference type="FunFam" id="2.10.50.10:FF:000007">
    <property type="entry name" value="TNF receptor superfamily member 14"/>
    <property type="match status" value="1"/>
</dbReference>
<keyword evidence="2" id="KW-0812">Transmembrane</keyword>
<dbReference type="GO" id="GO:0002720">
    <property type="term" value="P:positive regulation of cytokine production involved in immune response"/>
    <property type="evidence" value="ECO:0007669"/>
    <property type="project" value="TreeGrafter"/>
</dbReference>
<dbReference type="PANTHER" id="PTHR46838:SF1">
    <property type="entry name" value="TUMOR NECROSIS FACTOR RECEPTOR SUPERFAMILY MEMBER 14"/>
    <property type="match status" value="1"/>
</dbReference>
<dbReference type="HOGENOM" id="CLU_052667_3_0_1"/>
<evidence type="ECO:0000256" key="2">
    <source>
        <dbReference type="SAM" id="Phobius"/>
    </source>
</evidence>
<name>M3ZIK1_XIPMA</name>
<dbReference type="InterPro" id="IPR001368">
    <property type="entry name" value="TNFR/NGFR_Cys_rich_reg"/>
</dbReference>
<evidence type="ECO:0000313" key="4">
    <source>
        <dbReference type="Ensembl" id="ENSXMAP00000002043.2"/>
    </source>
</evidence>
<evidence type="ECO:0000259" key="3">
    <source>
        <dbReference type="PROSITE" id="PS50050"/>
    </source>
</evidence>
<reference evidence="4" key="3">
    <citation type="submission" date="2025-08" db="UniProtKB">
        <authorList>
            <consortium name="Ensembl"/>
        </authorList>
    </citation>
    <scope>IDENTIFICATION</scope>
    <source>
        <strain evidence="4">JP 163 A</strain>
    </source>
</reference>
<dbReference type="GO" id="GO:0050829">
    <property type="term" value="P:defense response to Gram-negative bacterium"/>
    <property type="evidence" value="ECO:0007669"/>
    <property type="project" value="TreeGrafter"/>
</dbReference>
<feature type="repeat" description="TNFR-Cys" evidence="1">
    <location>
        <begin position="78"/>
        <end position="120"/>
    </location>
</feature>
<feature type="disulfide bond" evidence="1">
    <location>
        <begin position="79"/>
        <end position="94"/>
    </location>
</feature>
<proteinExistence type="predicted"/>
<dbReference type="AlphaFoldDB" id="M3ZIK1"/>
<dbReference type="GO" id="GO:0050830">
    <property type="term" value="P:defense response to Gram-positive bacterium"/>
    <property type="evidence" value="ECO:0007669"/>
    <property type="project" value="TreeGrafter"/>
</dbReference>
<feature type="transmembrane region" description="Helical" evidence="2">
    <location>
        <begin position="203"/>
        <end position="224"/>
    </location>
</feature>
<protein>
    <submittedName>
        <fullName evidence="4">TNF receptor superfamily member 14</fullName>
    </submittedName>
</protein>
<evidence type="ECO:0000256" key="1">
    <source>
        <dbReference type="PROSITE-ProRule" id="PRU00206"/>
    </source>
</evidence>
<keyword evidence="2" id="KW-0472">Membrane</keyword>
<dbReference type="GO" id="GO:2000406">
    <property type="term" value="P:positive regulation of T cell migration"/>
    <property type="evidence" value="ECO:0007669"/>
    <property type="project" value="TreeGrafter"/>
</dbReference>
<keyword evidence="2" id="KW-1133">Transmembrane helix</keyword>
<dbReference type="Pfam" id="PF00020">
    <property type="entry name" value="TNFR_c6"/>
    <property type="match status" value="1"/>
</dbReference>
<dbReference type="Gene3D" id="2.10.50.10">
    <property type="entry name" value="Tumor Necrosis Factor Receptor, subunit A, domain 2"/>
    <property type="match status" value="2"/>
</dbReference>
<dbReference type="Ensembl" id="ENSXMAT00000002048.2">
    <property type="protein sequence ID" value="ENSXMAP00000002043.2"/>
    <property type="gene ID" value="ENSXMAG00000002044.2"/>
</dbReference>
<dbReference type="PROSITE" id="PS00652">
    <property type="entry name" value="TNFR_NGFR_1"/>
    <property type="match status" value="1"/>
</dbReference>
<reference evidence="4" key="4">
    <citation type="submission" date="2025-09" db="UniProtKB">
        <authorList>
            <consortium name="Ensembl"/>
        </authorList>
    </citation>
    <scope>IDENTIFICATION</scope>
    <source>
        <strain evidence="4">JP 163 A</strain>
    </source>
</reference>
<reference evidence="5" key="1">
    <citation type="submission" date="2012-01" db="EMBL/GenBank/DDBJ databases">
        <authorList>
            <person name="Walter R."/>
            <person name="Schartl M."/>
            <person name="Warren W."/>
        </authorList>
    </citation>
    <scope>NUCLEOTIDE SEQUENCE [LARGE SCALE GENOMIC DNA]</scope>
    <source>
        <strain evidence="5">JP 163 A</strain>
    </source>
</reference>
<dbReference type="eggNOG" id="ENOG502S1ZZ">
    <property type="taxonomic scope" value="Eukaryota"/>
</dbReference>
<dbReference type="SMART" id="SM00208">
    <property type="entry name" value="TNFR"/>
    <property type="match status" value="3"/>
</dbReference>
<evidence type="ECO:0000313" key="5">
    <source>
        <dbReference type="Proteomes" id="UP000002852"/>
    </source>
</evidence>
<feature type="domain" description="TNFR-Cys" evidence="3">
    <location>
        <begin position="78"/>
        <end position="120"/>
    </location>
</feature>
<dbReference type="GO" id="GO:0009897">
    <property type="term" value="C:external side of plasma membrane"/>
    <property type="evidence" value="ECO:0007669"/>
    <property type="project" value="TreeGrafter"/>
</dbReference>
<dbReference type="PROSITE" id="PS50050">
    <property type="entry name" value="TNFR_NGFR_2"/>
    <property type="match status" value="1"/>
</dbReference>
<reference evidence="5" key="2">
    <citation type="journal article" date="2013" name="Nat. Genet.">
        <title>The genome of the platyfish, Xiphophorus maculatus, provides insights into evolutionary adaptation and several complex traits.</title>
        <authorList>
            <person name="Schartl M."/>
            <person name="Walter R.B."/>
            <person name="Shen Y."/>
            <person name="Garcia T."/>
            <person name="Catchen J."/>
            <person name="Amores A."/>
            <person name="Braasch I."/>
            <person name="Chalopin D."/>
            <person name="Volff J.N."/>
            <person name="Lesch K.P."/>
            <person name="Bisazza A."/>
            <person name="Minx P."/>
            <person name="Hillier L."/>
            <person name="Wilson R.K."/>
            <person name="Fuerstenberg S."/>
            <person name="Boore J."/>
            <person name="Searle S."/>
            <person name="Postlethwait J.H."/>
            <person name="Warren W.C."/>
        </authorList>
    </citation>
    <scope>NUCLEOTIDE SEQUENCE [LARGE SCALE GENOMIC DNA]</scope>
    <source>
        <strain evidence="5">JP 163 A</strain>
    </source>
</reference>
<dbReference type="CDD" id="cd13405">
    <property type="entry name" value="TNFRSF14_teleost"/>
    <property type="match status" value="1"/>
</dbReference>
<dbReference type="SUPFAM" id="SSF57586">
    <property type="entry name" value="TNF receptor-like"/>
    <property type="match status" value="2"/>
</dbReference>
<dbReference type="GeneTree" id="ENSGT00950000183126"/>
<accession>M3ZIK1</accession>
<dbReference type="Proteomes" id="UP000002852">
    <property type="component" value="Unassembled WGS sequence"/>
</dbReference>
<comment type="caution">
    <text evidence="1">Lacks conserved residue(s) required for the propagation of feature annotation.</text>
</comment>
<sequence length="232" mass="24939">MFSVLVALGESDFIVLLRHLNGSHDEEDAQLGVAVFDPLSACHHTEYPASGGQCCPMCQKGTVVGRDCTAESGTRCVPCATGTYMNQENGLKRCFSCSTCDPVLGLFAKQDCKSTSDAVCDVLSGFFCKSLTDSTGCSTAEKHSVCKPGERIKQPGESEFIRGFKSICKCRCVSVCSENQTPVQDGSFTADVVCSSGSSRHRYFLSLPFVCFLILCLVLSRVLCGDVNKCLL</sequence>
<keyword evidence="1" id="KW-1015">Disulfide bond</keyword>
<organism evidence="4 5">
    <name type="scientific">Xiphophorus maculatus</name>
    <name type="common">Southern platyfish</name>
    <name type="synonym">Platypoecilus maculatus</name>
    <dbReference type="NCBI Taxonomy" id="8083"/>
    <lineage>
        <taxon>Eukaryota</taxon>
        <taxon>Metazoa</taxon>
        <taxon>Chordata</taxon>
        <taxon>Craniata</taxon>
        <taxon>Vertebrata</taxon>
        <taxon>Euteleostomi</taxon>
        <taxon>Actinopterygii</taxon>
        <taxon>Neopterygii</taxon>
        <taxon>Teleostei</taxon>
        <taxon>Neoteleostei</taxon>
        <taxon>Acanthomorphata</taxon>
        <taxon>Ovalentaria</taxon>
        <taxon>Atherinomorphae</taxon>
        <taxon>Cyprinodontiformes</taxon>
        <taxon>Poeciliidae</taxon>
        <taxon>Poeciliinae</taxon>
        <taxon>Xiphophorus</taxon>
    </lineage>
</organism>
<keyword evidence="5" id="KW-1185">Reference proteome</keyword>
<dbReference type="PANTHER" id="PTHR46838">
    <property type="entry name" value="TUMOR NECROSIS FACTOR RECEPTOR SUPERFAMILY MEMBER 14"/>
    <property type="match status" value="1"/>
</dbReference>
<dbReference type="GO" id="GO:0046642">
    <property type="term" value="P:negative regulation of alpha-beta T cell proliferation"/>
    <property type="evidence" value="ECO:0007669"/>
    <property type="project" value="TreeGrafter"/>
</dbReference>
<dbReference type="InParanoid" id="M3ZIK1"/>